<feature type="chain" id="PRO_5032636277" evidence="1">
    <location>
        <begin position="24"/>
        <end position="389"/>
    </location>
</feature>
<evidence type="ECO:0000313" key="3">
    <source>
        <dbReference type="Proteomes" id="UP000535543"/>
    </source>
</evidence>
<dbReference type="AlphaFoldDB" id="A0A848KSL4"/>
<dbReference type="SUPFAM" id="SSF53474">
    <property type="entry name" value="alpha/beta-Hydrolases"/>
    <property type="match status" value="1"/>
</dbReference>
<accession>A0A848KSL4</accession>
<dbReference type="GO" id="GO:0004806">
    <property type="term" value="F:triacylglycerol lipase activity"/>
    <property type="evidence" value="ECO:0007669"/>
    <property type="project" value="InterPro"/>
</dbReference>
<proteinExistence type="predicted"/>
<reference evidence="2 3" key="2">
    <citation type="submission" date="2020-06" db="EMBL/GenBank/DDBJ databases">
        <title>Antribacter stalactiti gen. nov., sp. nov., a new member of the family Nacardiaceae isolated from a cave.</title>
        <authorList>
            <person name="Kim I.S."/>
        </authorList>
    </citation>
    <scope>NUCLEOTIDE SEQUENCE [LARGE SCALE GENOMIC DNA]</scope>
    <source>
        <strain evidence="2 3">YC2-7</strain>
    </source>
</reference>
<dbReference type="Proteomes" id="UP000535543">
    <property type="component" value="Unassembled WGS sequence"/>
</dbReference>
<comment type="caution">
    <text evidence="2">The sequence shown here is derived from an EMBL/GenBank/DDBJ whole genome shotgun (WGS) entry which is preliminary data.</text>
</comment>
<dbReference type="InterPro" id="IPR029058">
    <property type="entry name" value="AB_hydrolase_fold"/>
</dbReference>
<dbReference type="Gene3D" id="3.40.50.1820">
    <property type="entry name" value="alpha/beta hydrolase"/>
    <property type="match status" value="1"/>
</dbReference>
<dbReference type="PANTHER" id="PTHR34853">
    <property type="match status" value="1"/>
</dbReference>
<dbReference type="EMBL" id="VCQU01000011">
    <property type="protein sequence ID" value="NMN98547.1"/>
    <property type="molecule type" value="Genomic_DNA"/>
</dbReference>
<dbReference type="Gene3D" id="1.10.260.130">
    <property type="match status" value="1"/>
</dbReference>
<organism evidence="2 3">
    <name type="scientific">Antrihabitans stalactiti</name>
    <dbReference type="NCBI Taxonomy" id="2584121"/>
    <lineage>
        <taxon>Bacteria</taxon>
        <taxon>Bacillati</taxon>
        <taxon>Actinomycetota</taxon>
        <taxon>Actinomycetes</taxon>
        <taxon>Mycobacteriales</taxon>
        <taxon>Nocardiaceae</taxon>
        <taxon>Antrihabitans</taxon>
    </lineage>
</organism>
<reference evidence="2 3" key="1">
    <citation type="submission" date="2019-05" db="EMBL/GenBank/DDBJ databases">
        <authorList>
            <person name="Lee S.D."/>
        </authorList>
    </citation>
    <scope>NUCLEOTIDE SEQUENCE [LARGE SCALE GENOMIC DNA]</scope>
    <source>
        <strain evidence="2 3">YC2-7</strain>
    </source>
</reference>
<keyword evidence="3" id="KW-1185">Reference proteome</keyword>
<dbReference type="PANTHER" id="PTHR34853:SF1">
    <property type="entry name" value="LIPASE 5"/>
    <property type="match status" value="1"/>
</dbReference>
<evidence type="ECO:0000313" key="2">
    <source>
        <dbReference type="EMBL" id="NMN98547.1"/>
    </source>
</evidence>
<dbReference type="Pfam" id="PF03583">
    <property type="entry name" value="LIP"/>
    <property type="match status" value="1"/>
</dbReference>
<sequence length="389" mass="40767">MGIRRAVGVAVVACALAATPAAADPLYLPPQDLAAHANGEILQSREIAASALLVPLPVRSWQVQYKSSDSDDNATTGVATILVPNTPWPGPGPRPLVAFQAAIDSVGTRCDPSYAIRDGIQTTGFTNSQAEMPFALAGLLRGWALVIADFQGPQARFFDGPQNAHSVLDAIRATLRFAPAGLPTSTPIGAYGVSGGAFATAWAAKLQPSYAPEIPLAAALLGDLPARPASLNGINRGPEAGLLVLALVAAVRNNPESRLEELLNERGRAVLAENQTACASELLPKYLNADINEFSAVPDLFAEPRVQAVLAAQNLGTCAPAAPLYVYHSVADELIPIDSVDATVAEYRAHGTDVTYVRSQIPTHTGAGWGELPGGLTFLADRLTREAYR</sequence>
<evidence type="ECO:0000256" key="1">
    <source>
        <dbReference type="SAM" id="SignalP"/>
    </source>
</evidence>
<feature type="signal peptide" evidence="1">
    <location>
        <begin position="1"/>
        <end position="23"/>
    </location>
</feature>
<gene>
    <name evidence="2" type="ORF">FGL95_26285</name>
</gene>
<keyword evidence="1" id="KW-0732">Signal</keyword>
<dbReference type="InterPro" id="IPR005152">
    <property type="entry name" value="Lipase_secreted"/>
</dbReference>
<protein>
    <submittedName>
        <fullName evidence="2">Lipase</fullName>
    </submittedName>
</protein>
<name>A0A848KSL4_9NOCA</name>
<dbReference type="GO" id="GO:0016042">
    <property type="term" value="P:lipid catabolic process"/>
    <property type="evidence" value="ECO:0007669"/>
    <property type="project" value="InterPro"/>
</dbReference>
<dbReference type="PIRSF" id="PIRSF029171">
    <property type="entry name" value="Esterase_LipA"/>
    <property type="match status" value="1"/>
</dbReference>
<dbReference type="RefSeq" id="WP_169593010.1">
    <property type="nucleotide sequence ID" value="NZ_VCQU01000011.1"/>
</dbReference>